<dbReference type="EMBL" id="CP095061">
    <property type="protein sequence ID" value="UOQ67009.1"/>
    <property type="molecule type" value="Genomic_DNA"/>
</dbReference>
<dbReference type="RefSeq" id="WP_245121847.1">
    <property type="nucleotide sequence ID" value="NZ_CP095061.1"/>
</dbReference>
<protein>
    <recommendedName>
        <fullName evidence="3">DUF3575 domain-containing protein</fullName>
    </recommendedName>
</protein>
<evidence type="ECO:0008006" key="3">
    <source>
        <dbReference type="Google" id="ProtNLM"/>
    </source>
</evidence>
<dbReference type="PROSITE" id="PS51257">
    <property type="entry name" value="PROKAR_LIPOPROTEIN"/>
    <property type="match status" value="1"/>
</dbReference>
<name>A0ABY4G8V5_9BACT</name>
<evidence type="ECO:0000313" key="1">
    <source>
        <dbReference type="EMBL" id="UOQ67009.1"/>
    </source>
</evidence>
<proteinExistence type="predicted"/>
<reference evidence="1" key="1">
    <citation type="submission" date="2022-04" db="EMBL/GenBank/DDBJ databases">
        <title>Hymenobacter sp. isolated from the air.</title>
        <authorList>
            <person name="Won M."/>
            <person name="Lee C.-M."/>
            <person name="Woen H.-Y."/>
            <person name="Kwon S.-W."/>
        </authorList>
    </citation>
    <scope>NUCLEOTIDE SEQUENCE</scope>
    <source>
        <strain evidence="1">5420S-77</strain>
    </source>
</reference>
<evidence type="ECO:0000313" key="2">
    <source>
        <dbReference type="Proteomes" id="UP000830401"/>
    </source>
</evidence>
<keyword evidence="2" id="KW-1185">Reference proteome</keyword>
<gene>
    <name evidence="1" type="ORF">MUN86_03625</name>
</gene>
<dbReference type="Proteomes" id="UP000830401">
    <property type="component" value="Chromosome"/>
</dbReference>
<organism evidence="1 2">
    <name type="scientific">Hymenobacter volaticus</name>
    <dbReference type="NCBI Taxonomy" id="2932254"/>
    <lineage>
        <taxon>Bacteria</taxon>
        <taxon>Pseudomonadati</taxon>
        <taxon>Bacteroidota</taxon>
        <taxon>Cytophagia</taxon>
        <taxon>Cytophagales</taxon>
        <taxon>Hymenobacteraceae</taxon>
        <taxon>Hymenobacter</taxon>
    </lineage>
</organism>
<sequence length="240" mass="26109">MKNTLLALTFISLTGCTVYVPMQSSMPLLERQGQLEVAASMNPSVLVETVGAYSPLPHVVVTGAGKVGLNTGGGHYIRNRQGELGMGGYWNIGENWLLNATAGGGYATTNRQDSFLGGGHMQGQYSKLFGQIGAACELPFSTYSLTYRVDHASFSKLMSSGQPVSNIDNYRHQLVLNNRRRLGQNESWYLQSSIGLSSSNLDSPDYSNQNETLDDQWSTTGIPAVILSIGVVWQPQWPLQ</sequence>
<accession>A0ABY4G8V5</accession>